<dbReference type="InterPro" id="IPR008829">
    <property type="entry name" value="SepSecS/SepCysS"/>
</dbReference>
<feature type="binding site" evidence="18">
    <location>
        <position position="160"/>
    </location>
    <ligand>
        <name>tRNA</name>
        <dbReference type="ChEBI" id="CHEBI:17843"/>
    </ligand>
</feature>
<dbReference type="Proteomes" id="UP001608902">
    <property type="component" value="Unassembled WGS sequence"/>
</dbReference>
<dbReference type="GO" id="GO:0000049">
    <property type="term" value="F:tRNA binding"/>
    <property type="evidence" value="ECO:0007669"/>
    <property type="project" value="UniProtKB-KW"/>
</dbReference>
<dbReference type="InterPro" id="IPR019872">
    <property type="entry name" value="Sec-tRNA_Se_transferase"/>
</dbReference>
<sequence>SSAINLIGNKFAVEAIRSIGISTCAAALVVPVATGMSLALCLSSWRKKKPNAKYVLWLRIDQKSCLKSIRAAGYEPIVVCPCSSGDALVSDLANIQQILQNRNEEIIAVMSTTSCFAPRSPDKLTAISALCKEFNVFHLVNNAYGLQSQYCCELLNESSKCGRIDAFVQSLDKNFLVPVGGSIIADFDGRTVNEVASSYPGRASAVPSRDFVLTLLNLGLDGLKLMYETQKELFLFMKRGLEEFANSIGERVLDVPENKISLAMSLITVPTDYQTLFGSFIFQRGITGARVIPSSSEPKTIDGCSFVNFGSHCDSSESGYLNVACAIGCTKVEIEHLFDGLKSAYRELFLKIHPQENEDALWTSGEQLSRMSIM</sequence>
<evidence type="ECO:0000256" key="13">
    <source>
        <dbReference type="ARBA" id="ARBA00026053"/>
    </source>
</evidence>
<feature type="non-terminal residue" evidence="20">
    <location>
        <position position="1"/>
    </location>
</feature>
<dbReference type="InterPro" id="IPR015424">
    <property type="entry name" value="PyrdxlP-dep_Trfase"/>
</dbReference>
<evidence type="ECO:0000256" key="8">
    <source>
        <dbReference type="ARBA" id="ARBA00022679"/>
    </source>
</evidence>
<keyword evidence="10" id="KW-0663">Pyridoxal phosphate</keyword>
<evidence type="ECO:0000256" key="7">
    <source>
        <dbReference type="ARBA" id="ARBA00022555"/>
    </source>
</evidence>
<dbReference type="EMBL" id="JBGFUD010016019">
    <property type="protein sequence ID" value="MFH4984233.1"/>
    <property type="molecule type" value="Genomic_DNA"/>
</dbReference>
<evidence type="ECO:0000256" key="17">
    <source>
        <dbReference type="ARBA" id="ARBA00048808"/>
    </source>
</evidence>
<evidence type="ECO:0000256" key="1">
    <source>
        <dbReference type="ARBA" id="ARBA00001933"/>
    </source>
</evidence>
<comment type="caution">
    <text evidence="20">The sequence shown here is derived from an EMBL/GenBank/DDBJ whole genome shotgun (WGS) entry which is preliminary data.</text>
</comment>
<feature type="binding site" evidence="18">
    <location>
        <position position="284"/>
    </location>
    <ligand>
        <name>tRNA</name>
        <dbReference type="ChEBI" id="CHEBI:17843"/>
    </ligand>
</feature>
<comment type="subunit">
    <text evidence="13">Homotetramer formed by a catalytic dimer and a non-catalytic dimer serving as a binding platform that orients tRNASec for catalysis. Each tetramer binds the CCA ends of two tRNAs which point to the active sites of the catalytic dimer.</text>
</comment>
<organism evidence="20 21">
    <name type="scientific">Gnathostoma spinigerum</name>
    <dbReference type="NCBI Taxonomy" id="75299"/>
    <lineage>
        <taxon>Eukaryota</taxon>
        <taxon>Metazoa</taxon>
        <taxon>Ecdysozoa</taxon>
        <taxon>Nematoda</taxon>
        <taxon>Chromadorea</taxon>
        <taxon>Rhabditida</taxon>
        <taxon>Spirurina</taxon>
        <taxon>Gnathostomatomorpha</taxon>
        <taxon>Gnathostomatoidea</taxon>
        <taxon>Gnathostomatidae</taxon>
        <taxon>Gnathostoma</taxon>
    </lineage>
</organism>
<dbReference type="PANTHER" id="PTHR12944:SF2">
    <property type="entry name" value="O-PHOSPHOSERYL-TRNA(SEC) SELENIUM TRANSFERASE"/>
    <property type="match status" value="1"/>
</dbReference>
<accession>A0ABD6EWA3</accession>
<gene>
    <name evidence="20" type="ORF">AB6A40_010942</name>
</gene>
<keyword evidence="7" id="KW-0820">tRNA-binding</keyword>
<evidence type="ECO:0000256" key="5">
    <source>
        <dbReference type="ARBA" id="ARBA00012464"/>
    </source>
</evidence>
<keyword evidence="11" id="KW-0648">Protein biosynthesis</keyword>
<name>A0ABD6EWA3_9BILA</name>
<comment type="cofactor">
    <cofactor evidence="1">
        <name>pyridoxal 5'-phosphate</name>
        <dbReference type="ChEBI" id="CHEBI:597326"/>
    </cofactor>
</comment>
<dbReference type="GO" id="GO:0006412">
    <property type="term" value="P:translation"/>
    <property type="evidence" value="ECO:0007669"/>
    <property type="project" value="UniProtKB-KW"/>
</dbReference>
<dbReference type="PANTHER" id="PTHR12944">
    <property type="entry name" value="SOLUBLE LIVER ANTIGEN/LIVER PANCREAS ANTIGEN"/>
    <property type="match status" value="1"/>
</dbReference>
<dbReference type="NCBIfam" id="TIGR03531">
    <property type="entry name" value="selenium_SpcS"/>
    <property type="match status" value="1"/>
</dbReference>
<dbReference type="Pfam" id="PF05889">
    <property type="entry name" value="SepSecS"/>
    <property type="match status" value="1"/>
</dbReference>
<dbReference type="Gene3D" id="3.40.640.10">
    <property type="entry name" value="Type I PLP-dependent aspartate aminotransferase-like (Major domain)"/>
    <property type="match status" value="1"/>
</dbReference>
<evidence type="ECO:0000256" key="14">
    <source>
        <dbReference type="ARBA" id="ARBA00030669"/>
    </source>
</evidence>
<dbReference type="InterPro" id="IPR015421">
    <property type="entry name" value="PyrdxlP-dep_Trfase_major"/>
</dbReference>
<dbReference type="EC" id="2.9.1.2" evidence="5"/>
<dbReference type="GO" id="GO:0098621">
    <property type="term" value="F:O-phosphoseryl-tRNA(Sec) selenium transferase activity"/>
    <property type="evidence" value="ECO:0007669"/>
    <property type="project" value="UniProtKB-EC"/>
</dbReference>
<dbReference type="PIRSF" id="PIRSF017689">
    <property type="entry name" value="SepSecS"/>
    <property type="match status" value="1"/>
</dbReference>
<comment type="function">
    <text evidence="2">Converts O-phosphoseryl-tRNA(Sec) to selenocysteinyl-tRNA(Sec) required for selenoprotein biosynthesis.</text>
</comment>
<evidence type="ECO:0000256" key="4">
    <source>
        <dbReference type="ARBA" id="ARBA00007037"/>
    </source>
</evidence>
<evidence type="ECO:0000256" key="9">
    <source>
        <dbReference type="ARBA" id="ARBA00022884"/>
    </source>
</evidence>
<keyword evidence="21" id="KW-1185">Reference proteome</keyword>
<protein>
    <recommendedName>
        <fullName evidence="6">O-phosphoseryl-tRNA(Sec) selenium transferase</fullName>
        <ecNumber evidence="5">2.9.1.2</ecNumber>
    </recommendedName>
    <alternativeName>
        <fullName evidence="14">Selenocysteine synthase</fullName>
    </alternativeName>
    <alternativeName>
        <fullName evidence="15">Selenocysteinyl-tRNA(Sec) synthase</fullName>
    </alternativeName>
    <alternativeName>
        <fullName evidence="16">Sep-tRNA:Sec-tRNA synthase</fullName>
    </alternativeName>
</protein>
<dbReference type="SUPFAM" id="SSF53383">
    <property type="entry name" value="PLP-dependent transferases"/>
    <property type="match status" value="1"/>
</dbReference>
<evidence type="ECO:0000256" key="6">
    <source>
        <dbReference type="ARBA" id="ARBA00021963"/>
    </source>
</evidence>
<evidence type="ECO:0000313" key="20">
    <source>
        <dbReference type="EMBL" id="MFH4984233.1"/>
    </source>
</evidence>
<feature type="binding site" evidence="18">
    <location>
        <position position="202"/>
    </location>
    <ligand>
        <name>substrate</name>
    </ligand>
</feature>
<evidence type="ECO:0000256" key="16">
    <source>
        <dbReference type="ARBA" id="ARBA00032693"/>
    </source>
</evidence>
<evidence type="ECO:0000256" key="15">
    <source>
        <dbReference type="ARBA" id="ARBA00032048"/>
    </source>
</evidence>
<keyword evidence="8" id="KW-0808">Transferase</keyword>
<evidence type="ECO:0000256" key="10">
    <source>
        <dbReference type="ARBA" id="ARBA00022898"/>
    </source>
</evidence>
<comment type="pathway">
    <text evidence="3">Aminoacyl-tRNA biosynthesis; selenocysteinyl-tRNA(Sec) biosynthesis; selenocysteinyl-tRNA(Sec) from L-seryl-tRNA(Sec) (archaeal/eukaryal route): step 2/2.</text>
</comment>
<evidence type="ECO:0000313" key="21">
    <source>
        <dbReference type="Proteomes" id="UP001608902"/>
    </source>
</evidence>
<proteinExistence type="inferred from homology"/>
<evidence type="ECO:0000256" key="3">
    <source>
        <dbReference type="ARBA" id="ARBA00004822"/>
    </source>
</evidence>
<comment type="catalytic activity">
    <reaction evidence="17">
        <text>O-phospho-L-seryl-tRNA(Sec) + selenophosphate + H2O = L-selenocysteinyl-tRNA(Sec) + 2 phosphate</text>
        <dbReference type="Rhea" id="RHEA:25041"/>
        <dbReference type="Rhea" id="RHEA-COMP:9743"/>
        <dbReference type="Rhea" id="RHEA-COMP:9947"/>
        <dbReference type="ChEBI" id="CHEBI:15377"/>
        <dbReference type="ChEBI" id="CHEBI:16144"/>
        <dbReference type="ChEBI" id="CHEBI:43474"/>
        <dbReference type="ChEBI" id="CHEBI:78551"/>
        <dbReference type="ChEBI" id="CHEBI:78573"/>
        <dbReference type="EC" id="2.9.1.2"/>
    </reaction>
</comment>
<evidence type="ECO:0000256" key="12">
    <source>
        <dbReference type="ARBA" id="ARBA00023266"/>
    </source>
</evidence>
<feature type="modified residue" description="N6-(pyridoxal phosphate)lysine" evidence="19">
    <location>
        <position position="173"/>
    </location>
</feature>
<evidence type="ECO:0000256" key="2">
    <source>
        <dbReference type="ARBA" id="ARBA00002552"/>
    </source>
</evidence>
<evidence type="ECO:0000256" key="11">
    <source>
        <dbReference type="ARBA" id="ARBA00022917"/>
    </source>
</evidence>
<evidence type="ECO:0000256" key="18">
    <source>
        <dbReference type="PIRSR" id="PIRSR017689-1"/>
    </source>
</evidence>
<feature type="binding site" evidence="19">
    <location>
        <position position="351"/>
    </location>
    <ligand>
        <name>tRNA</name>
        <dbReference type="ChEBI" id="CHEBI:17843"/>
    </ligand>
</feature>
<evidence type="ECO:0000256" key="19">
    <source>
        <dbReference type="PIRSR" id="PIRSR017689-50"/>
    </source>
</evidence>
<keyword evidence="12" id="KW-0711">Selenium</keyword>
<keyword evidence="9" id="KW-0694">RNA-binding</keyword>
<dbReference type="AlphaFoldDB" id="A0ABD6EWA3"/>
<reference evidence="20 21" key="1">
    <citation type="submission" date="2024-08" db="EMBL/GenBank/DDBJ databases">
        <title>Gnathostoma spinigerum genome.</title>
        <authorList>
            <person name="Gonzalez-Bertolin B."/>
            <person name="Monzon S."/>
            <person name="Zaballos A."/>
            <person name="Jimenez P."/>
            <person name="Dekumyoy P."/>
            <person name="Varona S."/>
            <person name="Cuesta I."/>
            <person name="Sumanam S."/>
            <person name="Adisakwattana P."/>
            <person name="Gasser R.B."/>
            <person name="Hernandez-Gonzalez A."/>
            <person name="Young N.D."/>
            <person name="Perteguer M.J."/>
        </authorList>
    </citation>
    <scope>NUCLEOTIDE SEQUENCE [LARGE SCALE GENOMIC DNA]</scope>
    <source>
        <strain evidence="20">AL3</strain>
        <tissue evidence="20">Liver</tissue>
    </source>
</reference>
<comment type="similarity">
    <text evidence="4">Belongs to the SepSecS family.</text>
</comment>